<dbReference type="AlphaFoldDB" id="A0A182WG97"/>
<proteinExistence type="predicted"/>
<reference evidence="3" key="1">
    <citation type="submission" date="2013-03" db="EMBL/GenBank/DDBJ databases">
        <title>The Genome Sequence of Anopheles minimus MINIMUS1.</title>
        <authorList>
            <consortium name="The Broad Institute Genomics Platform"/>
            <person name="Neafsey D.E."/>
            <person name="Walton C."/>
            <person name="Walker B."/>
            <person name="Young S.K."/>
            <person name="Zeng Q."/>
            <person name="Gargeya S."/>
            <person name="Fitzgerald M."/>
            <person name="Haas B."/>
            <person name="Abouelleil A."/>
            <person name="Allen A.W."/>
            <person name="Alvarado L."/>
            <person name="Arachchi H.M."/>
            <person name="Berlin A.M."/>
            <person name="Chapman S.B."/>
            <person name="Gainer-Dewar J."/>
            <person name="Goldberg J."/>
            <person name="Griggs A."/>
            <person name="Gujja S."/>
            <person name="Hansen M."/>
            <person name="Howarth C."/>
            <person name="Imamovic A."/>
            <person name="Ireland A."/>
            <person name="Larimer J."/>
            <person name="McCowan C."/>
            <person name="Murphy C."/>
            <person name="Pearson M."/>
            <person name="Poon T.W."/>
            <person name="Priest M."/>
            <person name="Roberts A."/>
            <person name="Saif S."/>
            <person name="Shea T."/>
            <person name="Sisk P."/>
            <person name="Sykes S."/>
            <person name="Wortman J."/>
            <person name="Nusbaum C."/>
            <person name="Birren B."/>
        </authorList>
    </citation>
    <scope>NUCLEOTIDE SEQUENCE [LARGE SCALE GENOMIC DNA]</scope>
    <source>
        <strain evidence="3">MINIMUS1</strain>
    </source>
</reference>
<protein>
    <submittedName>
        <fullName evidence="2">Uncharacterized protein</fullName>
    </submittedName>
</protein>
<evidence type="ECO:0000313" key="3">
    <source>
        <dbReference type="Proteomes" id="UP000075920"/>
    </source>
</evidence>
<dbReference type="EnsemblMetazoa" id="AMIN009395-RA">
    <property type="protein sequence ID" value="AMIN009395-PA"/>
    <property type="gene ID" value="AMIN009395"/>
</dbReference>
<keyword evidence="3" id="KW-1185">Reference proteome</keyword>
<reference evidence="2" key="2">
    <citation type="submission" date="2020-05" db="UniProtKB">
        <authorList>
            <consortium name="EnsemblMetazoa"/>
        </authorList>
    </citation>
    <scope>IDENTIFICATION</scope>
    <source>
        <strain evidence="2">MINIMUS1</strain>
    </source>
</reference>
<name>A0A182WG97_9DIPT</name>
<sequence length="125" mass="13536">MSNVPAKFYTLCRLCLTTVRDCDLPEATVNFRHSPNVQHQQQQQEQIADHDHELMEQQQLPIVECNVEIVCTEDDVVGVRNQTDVTASPSVDMDADGGGGGDGDGDGGGGKVPITQLQIMISETP</sequence>
<feature type="region of interest" description="Disordered" evidence="1">
    <location>
        <begin position="81"/>
        <end position="115"/>
    </location>
</feature>
<dbReference type="VEuPathDB" id="VectorBase:AMIN009395"/>
<evidence type="ECO:0000313" key="2">
    <source>
        <dbReference type="EnsemblMetazoa" id="AMIN009395-PA"/>
    </source>
</evidence>
<accession>A0A182WG97</accession>
<evidence type="ECO:0000256" key="1">
    <source>
        <dbReference type="SAM" id="MobiDB-lite"/>
    </source>
</evidence>
<organism evidence="2 3">
    <name type="scientific">Anopheles minimus</name>
    <dbReference type="NCBI Taxonomy" id="112268"/>
    <lineage>
        <taxon>Eukaryota</taxon>
        <taxon>Metazoa</taxon>
        <taxon>Ecdysozoa</taxon>
        <taxon>Arthropoda</taxon>
        <taxon>Hexapoda</taxon>
        <taxon>Insecta</taxon>
        <taxon>Pterygota</taxon>
        <taxon>Neoptera</taxon>
        <taxon>Endopterygota</taxon>
        <taxon>Diptera</taxon>
        <taxon>Nematocera</taxon>
        <taxon>Culicoidea</taxon>
        <taxon>Culicidae</taxon>
        <taxon>Anophelinae</taxon>
        <taxon>Anopheles</taxon>
    </lineage>
</organism>
<dbReference type="Proteomes" id="UP000075920">
    <property type="component" value="Unassembled WGS sequence"/>
</dbReference>
<feature type="compositionally biased region" description="Gly residues" evidence="1">
    <location>
        <begin position="96"/>
        <end position="111"/>
    </location>
</feature>